<reference evidence="1 2" key="1">
    <citation type="submission" date="2017-03" db="EMBL/GenBank/DDBJ databases">
        <title>Paenibacillus larvae genome sequencing.</title>
        <authorList>
            <person name="Dingman D.W."/>
        </authorList>
    </citation>
    <scope>NUCLEOTIDE SEQUENCE [LARGE SCALE GENOMIC DNA]</scope>
    <source>
        <strain evidence="1 2">SAG 10367</strain>
    </source>
</reference>
<dbReference type="RefSeq" id="WP_083039848.1">
    <property type="nucleotide sequence ID" value="NZ_CP020557.1"/>
</dbReference>
<accession>A0A1V0URZ9</accession>
<evidence type="ECO:0000313" key="2">
    <source>
        <dbReference type="Proteomes" id="UP000192727"/>
    </source>
</evidence>
<dbReference type="EMBL" id="CP020557">
    <property type="protein sequence ID" value="ARF68059.1"/>
    <property type="molecule type" value="Genomic_DNA"/>
</dbReference>
<name>A0A1V0URZ9_9BACL</name>
<dbReference type="Proteomes" id="UP000192727">
    <property type="component" value="Chromosome"/>
</dbReference>
<dbReference type="AlphaFoldDB" id="A0A1V0URZ9"/>
<gene>
    <name evidence="1" type="ORF">B7C51_09790</name>
</gene>
<sequence>MIIDKDSRPKDTVYYISGCILATLRSKSAEVDSLFELIRNKYNDSLEYSIFLLALDFLFLINKIEISEKGVLKCISNG</sequence>
<protein>
    <submittedName>
        <fullName evidence="1">Uncharacterized protein</fullName>
    </submittedName>
</protein>
<dbReference type="InterPro" id="IPR046897">
    <property type="entry name" value="ABC-3C_MC6"/>
</dbReference>
<evidence type="ECO:0000313" key="1">
    <source>
        <dbReference type="EMBL" id="ARF68059.1"/>
    </source>
</evidence>
<proteinExistence type="predicted"/>
<dbReference type="Pfam" id="PF20293">
    <property type="entry name" value="MC6"/>
    <property type="match status" value="1"/>
</dbReference>
<organism evidence="1 2">
    <name type="scientific">Paenibacillus larvae subsp. pulvifaciens</name>
    <dbReference type="NCBI Taxonomy" id="1477"/>
    <lineage>
        <taxon>Bacteria</taxon>
        <taxon>Bacillati</taxon>
        <taxon>Bacillota</taxon>
        <taxon>Bacilli</taxon>
        <taxon>Bacillales</taxon>
        <taxon>Paenibacillaceae</taxon>
        <taxon>Paenibacillus</taxon>
    </lineage>
</organism>